<comment type="similarity">
    <text evidence="2">Belongs to the orthopoxvirus OPG160 protein family.</text>
</comment>
<feature type="region of interest" description="Disordered" evidence="5">
    <location>
        <begin position="245"/>
        <end position="278"/>
    </location>
</feature>
<evidence type="ECO:0000256" key="5">
    <source>
        <dbReference type="SAM" id="MobiDB-lite"/>
    </source>
</evidence>
<evidence type="ECO:0000256" key="4">
    <source>
        <dbReference type="ARBA" id="ARBA00034888"/>
    </source>
</evidence>
<reference evidence="6" key="2">
    <citation type="journal article" date="2009" name="J. Virol. Methods">
        <title>Differential diagnosis of orf viruses by a single-step PCR.</title>
        <authorList>
            <person name="Chan K.W."/>
            <person name="Hsu W.L."/>
            <person name="Wang C.Y."/>
            <person name="Yang C.H."/>
            <person name="Lin F.Y."/>
            <person name="Chulakasian S."/>
            <person name="Wong M.L."/>
        </authorList>
    </citation>
    <scope>NUCLEOTIDE SEQUENCE</scope>
    <source>
        <strain evidence="6">Hoping</strain>
    </source>
</reference>
<dbReference type="EMBL" id="EU935105">
    <property type="protein sequence ID" value="ACH69628.1"/>
    <property type="molecule type" value="Genomic_DNA"/>
</dbReference>
<proteinExistence type="inferred from homology"/>
<organismHost>
    <name type="scientific">Capra hircus</name>
    <name type="common">Goat</name>
    <dbReference type="NCBI Taxonomy" id="9925"/>
</organismHost>
<dbReference type="SUPFAM" id="SSF52540">
    <property type="entry name" value="P-loop containing nucleoside triphosphate hydrolases"/>
    <property type="match status" value="1"/>
</dbReference>
<sequence>MDVVQEVRFKRESLIEAPFRMALVGGSGSGKTAYLLSLFRTLVRRFKHILLFTPVYNAAYDGFVWPDHIHKVTTHEELEYNLSVAKRKIERHAQTKKQKFLIILDDMGDTQTRSPTLLGLMNYGRHINVSLVLLCQTYKHIPVNGRASITHLCCCNVSDSDVENVLRSMSIRGSKKRLIRAMAIMRSAGTRRVLIIEDSVFCQNQERICYDFADESVVKRCLDPGILLAQFSHMKTRLADIVDAETKGDKGDRAGRGDAKGDCKDGGDKGDVDSDGGN</sequence>
<feature type="compositionally biased region" description="Basic and acidic residues" evidence="5">
    <location>
        <begin position="245"/>
        <end position="272"/>
    </location>
</feature>
<organismHost>
    <name type="scientific">Homo sapiens</name>
    <name type="common">Human</name>
    <dbReference type="NCBI Taxonomy" id="9606"/>
</organismHost>
<dbReference type="Pfam" id="PF04665">
    <property type="entry name" value="Pox_A32"/>
    <property type="match status" value="1"/>
</dbReference>
<reference evidence="6" key="1">
    <citation type="submission" date="2008-07" db="EMBL/GenBank/DDBJ databases">
        <authorList>
            <person name="Chan K.-W."/>
            <person name="Yang C.-H."/>
            <person name="Lin F.-Y."/>
            <person name="Hsu W.-L."/>
            <person name="Wong M.-L."/>
        </authorList>
    </citation>
    <scope>NUCLEOTIDE SEQUENCE</scope>
    <source>
        <strain evidence="6">Hoping</strain>
    </source>
</reference>
<evidence type="ECO:0000313" key="6">
    <source>
        <dbReference type="EMBL" id="ACH69628.1"/>
    </source>
</evidence>
<comment type="function">
    <text evidence="1">Participates in viral DNA packaging and virion morphogenesis.</text>
</comment>
<organism evidence="6">
    <name type="scientific">Orf virus</name>
    <name type="common">ORFV</name>
    <dbReference type="NCBI Taxonomy" id="10258"/>
    <lineage>
        <taxon>Viruses</taxon>
        <taxon>Varidnaviria</taxon>
        <taxon>Bamfordvirae</taxon>
        <taxon>Nucleocytoviricota</taxon>
        <taxon>Pokkesviricetes</taxon>
        <taxon>Chitovirales</taxon>
        <taxon>Poxviridae</taxon>
        <taxon>Chordopoxvirinae</taxon>
        <taxon>Parapoxvirus</taxon>
        <taxon>Parapoxvirus orf</taxon>
    </lineage>
</organism>
<organismHost>
    <name type="scientific">Ovis aries</name>
    <name type="common">Sheep</name>
    <dbReference type="NCBI Taxonomy" id="9940"/>
</organismHost>
<dbReference type="Gene3D" id="3.40.50.300">
    <property type="entry name" value="P-loop containing nucleotide triphosphate hydrolases"/>
    <property type="match status" value="1"/>
</dbReference>
<evidence type="ECO:0000256" key="2">
    <source>
        <dbReference type="ARBA" id="ARBA00034756"/>
    </source>
</evidence>
<comment type="subunit">
    <text evidence="3">Interacts with protein OPG137.</text>
</comment>
<dbReference type="InterPro" id="IPR006758">
    <property type="entry name" value="A32L"/>
</dbReference>
<evidence type="ECO:0000256" key="1">
    <source>
        <dbReference type="ARBA" id="ARBA00034675"/>
    </source>
</evidence>
<name>B5M4A1_ORFV</name>
<protein>
    <recommendedName>
        <fullName evidence="4">DNA packaging protein OPG160</fullName>
    </recommendedName>
</protein>
<accession>B5M4A1</accession>
<evidence type="ECO:0000256" key="3">
    <source>
        <dbReference type="ARBA" id="ARBA00034791"/>
    </source>
</evidence>
<dbReference type="InterPro" id="IPR027417">
    <property type="entry name" value="P-loop_NTPase"/>
</dbReference>